<reference evidence="8 9" key="1">
    <citation type="journal article" date="2019" name="Nat. Microbiol.">
        <title>Mediterranean grassland soil C-N compound turnover is dependent on rainfall and depth, and is mediated by genomically divergent microorganisms.</title>
        <authorList>
            <person name="Diamond S."/>
            <person name="Andeer P.F."/>
            <person name="Li Z."/>
            <person name="Crits-Christoph A."/>
            <person name="Burstein D."/>
            <person name="Anantharaman K."/>
            <person name="Lane K.R."/>
            <person name="Thomas B.C."/>
            <person name="Pan C."/>
            <person name="Northen T.R."/>
            <person name="Banfield J.F."/>
        </authorList>
    </citation>
    <scope>NUCLEOTIDE SEQUENCE [LARGE SCALE GENOMIC DNA]</scope>
    <source>
        <strain evidence="8">WS_3</strain>
    </source>
</reference>
<dbReference type="PANTHER" id="PTHR12934">
    <property type="entry name" value="50S RIBOSOMAL PROTEIN L15"/>
    <property type="match status" value="1"/>
</dbReference>
<keyword evidence="3 4" id="KW-0687">Ribonucleoprotein</keyword>
<dbReference type="PANTHER" id="PTHR12934:SF11">
    <property type="entry name" value="LARGE RIBOSOMAL SUBUNIT PROTEIN UL15M"/>
    <property type="match status" value="1"/>
</dbReference>
<accession>A0A538SN67</accession>
<sequence>MKLGTIRPAAGATRTRKRRGKGTASGIGGTSGKGHKGHKARAGGKIPVWFEGGQMPLQRRVPKRGFKNPGRVSYQVVNVGRLAEVTPQTVVDRAWLEARGLVRRRGPVKLLGGGTLKVALTVRVDAASESAKKAIEAAGGTVETQQVKA</sequence>
<dbReference type="Gene3D" id="3.100.10.10">
    <property type="match status" value="1"/>
</dbReference>
<dbReference type="GO" id="GO:0006412">
    <property type="term" value="P:translation"/>
    <property type="evidence" value="ECO:0007669"/>
    <property type="project" value="UniProtKB-UniRule"/>
</dbReference>
<dbReference type="InterPro" id="IPR036227">
    <property type="entry name" value="Ribosomal_uL15/eL18_sf"/>
</dbReference>
<dbReference type="PROSITE" id="PS00475">
    <property type="entry name" value="RIBOSOMAL_L15"/>
    <property type="match status" value="1"/>
</dbReference>
<dbReference type="InterPro" id="IPR005749">
    <property type="entry name" value="Ribosomal_uL15_bac-type"/>
</dbReference>
<dbReference type="SUPFAM" id="SSF52080">
    <property type="entry name" value="Ribosomal proteins L15p and L18e"/>
    <property type="match status" value="1"/>
</dbReference>
<evidence type="ECO:0000256" key="3">
    <source>
        <dbReference type="ARBA" id="ARBA00023274"/>
    </source>
</evidence>
<comment type="caution">
    <text evidence="8">The sequence shown here is derived from an EMBL/GenBank/DDBJ whole genome shotgun (WGS) entry which is preliminary data.</text>
</comment>
<comment type="subunit">
    <text evidence="4">Part of the 50S ribosomal subunit.</text>
</comment>
<evidence type="ECO:0000259" key="7">
    <source>
        <dbReference type="Pfam" id="PF00828"/>
    </source>
</evidence>
<dbReference type="Pfam" id="PF00828">
    <property type="entry name" value="Ribosomal_L27A"/>
    <property type="match status" value="1"/>
</dbReference>
<dbReference type="InterPro" id="IPR001196">
    <property type="entry name" value="Ribosomal_uL15_CS"/>
</dbReference>
<evidence type="ECO:0000256" key="2">
    <source>
        <dbReference type="ARBA" id="ARBA00022980"/>
    </source>
</evidence>
<keyword evidence="2 4" id="KW-0689">Ribosomal protein</keyword>
<evidence type="ECO:0000313" key="8">
    <source>
        <dbReference type="EMBL" id="TMQ52816.1"/>
    </source>
</evidence>
<organism evidence="8 9">
    <name type="scientific">Eiseniibacteriota bacterium</name>
    <dbReference type="NCBI Taxonomy" id="2212470"/>
    <lineage>
        <taxon>Bacteria</taxon>
        <taxon>Candidatus Eiseniibacteriota</taxon>
    </lineage>
</organism>
<gene>
    <name evidence="4" type="primary">rplO</name>
    <name evidence="8" type="ORF">E6K73_02195</name>
</gene>
<feature type="region of interest" description="Disordered" evidence="6">
    <location>
        <begin position="1"/>
        <end position="41"/>
    </location>
</feature>
<dbReference type="NCBIfam" id="TIGR01071">
    <property type="entry name" value="rplO_bact"/>
    <property type="match status" value="1"/>
</dbReference>
<comment type="similarity">
    <text evidence="1 4 5">Belongs to the universal ribosomal protein uL15 family.</text>
</comment>
<feature type="compositionally biased region" description="Gly residues" evidence="6">
    <location>
        <begin position="23"/>
        <end position="32"/>
    </location>
</feature>
<dbReference type="EMBL" id="VBOT01000028">
    <property type="protein sequence ID" value="TMQ52816.1"/>
    <property type="molecule type" value="Genomic_DNA"/>
</dbReference>
<evidence type="ECO:0000256" key="6">
    <source>
        <dbReference type="SAM" id="MobiDB-lite"/>
    </source>
</evidence>
<feature type="domain" description="Large ribosomal subunit protein uL15/eL18" evidence="7">
    <location>
        <begin position="76"/>
        <end position="143"/>
    </location>
</feature>
<dbReference type="InterPro" id="IPR030878">
    <property type="entry name" value="Ribosomal_uL15"/>
</dbReference>
<evidence type="ECO:0000256" key="1">
    <source>
        <dbReference type="ARBA" id="ARBA00007320"/>
    </source>
</evidence>
<dbReference type="AlphaFoldDB" id="A0A538SN67"/>
<comment type="function">
    <text evidence="4">Binds to the 23S rRNA.</text>
</comment>
<dbReference type="Proteomes" id="UP000320184">
    <property type="component" value="Unassembled WGS sequence"/>
</dbReference>
<dbReference type="GO" id="GO:0019843">
    <property type="term" value="F:rRNA binding"/>
    <property type="evidence" value="ECO:0007669"/>
    <property type="project" value="UniProtKB-UniRule"/>
</dbReference>
<evidence type="ECO:0000313" key="9">
    <source>
        <dbReference type="Proteomes" id="UP000320184"/>
    </source>
</evidence>
<protein>
    <recommendedName>
        <fullName evidence="4">Large ribosomal subunit protein uL15</fullName>
    </recommendedName>
</protein>
<dbReference type="HAMAP" id="MF_01341">
    <property type="entry name" value="Ribosomal_uL15"/>
    <property type="match status" value="1"/>
</dbReference>
<keyword evidence="4" id="KW-0694">RNA-binding</keyword>
<proteinExistence type="inferred from homology"/>
<evidence type="ECO:0000256" key="5">
    <source>
        <dbReference type="RuleBase" id="RU003888"/>
    </source>
</evidence>
<dbReference type="GO" id="GO:0022625">
    <property type="term" value="C:cytosolic large ribosomal subunit"/>
    <property type="evidence" value="ECO:0007669"/>
    <property type="project" value="TreeGrafter"/>
</dbReference>
<dbReference type="GO" id="GO:0003735">
    <property type="term" value="F:structural constituent of ribosome"/>
    <property type="evidence" value="ECO:0007669"/>
    <property type="project" value="InterPro"/>
</dbReference>
<name>A0A538SN67_UNCEI</name>
<evidence type="ECO:0000256" key="4">
    <source>
        <dbReference type="HAMAP-Rule" id="MF_01341"/>
    </source>
</evidence>
<dbReference type="InterPro" id="IPR021131">
    <property type="entry name" value="Ribosomal_uL15/eL18"/>
</dbReference>
<keyword evidence="4" id="KW-0699">rRNA-binding</keyword>